<keyword evidence="5" id="KW-0804">Transcription</keyword>
<protein>
    <submittedName>
        <fullName evidence="7">DNA-directed RNA polymerase sigma-70 factor</fullName>
    </submittedName>
</protein>
<reference evidence="7 8" key="1">
    <citation type="submission" date="2021-01" db="EMBL/GenBank/DDBJ databases">
        <title>Whole genome shotgun sequence of Catellatospora bangladeshensis NBRC 107357.</title>
        <authorList>
            <person name="Komaki H."/>
            <person name="Tamura T."/>
        </authorList>
    </citation>
    <scope>NUCLEOTIDE SEQUENCE [LARGE SCALE GENOMIC DNA]</scope>
    <source>
        <strain evidence="7 8">NBRC 107357</strain>
    </source>
</reference>
<keyword evidence="3" id="KW-0731">Sigma factor</keyword>
<dbReference type="InterPro" id="IPR036388">
    <property type="entry name" value="WH-like_DNA-bd_sf"/>
</dbReference>
<dbReference type="InterPro" id="IPR013324">
    <property type="entry name" value="RNA_pol_sigma_r3/r4-like"/>
</dbReference>
<dbReference type="SUPFAM" id="SSF88946">
    <property type="entry name" value="Sigma2 domain of RNA polymerase sigma factors"/>
    <property type="match status" value="1"/>
</dbReference>
<keyword evidence="7" id="KW-0240">DNA-directed RNA polymerase</keyword>
<dbReference type="GO" id="GO:0000428">
    <property type="term" value="C:DNA-directed RNA polymerase complex"/>
    <property type="evidence" value="ECO:0007669"/>
    <property type="project" value="UniProtKB-KW"/>
</dbReference>
<dbReference type="GO" id="GO:0006352">
    <property type="term" value="P:DNA-templated transcription initiation"/>
    <property type="evidence" value="ECO:0007669"/>
    <property type="project" value="InterPro"/>
</dbReference>
<evidence type="ECO:0000313" key="8">
    <source>
        <dbReference type="Proteomes" id="UP000601223"/>
    </source>
</evidence>
<comment type="similarity">
    <text evidence="1">Belongs to the sigma-70 factor family. ECF subfamily.</text>
</comment>
<evidence type="ECO:0000313" key="7">
    <source>
        <dbReference type="EMBL" id="GIF82723.1"/>
    </source>
</evidence>
<dbReference type="GO" id="GO:0003677">
    <property type="term" value="F:DNA binding"/>
    <property type="evidence" value="ECO:0007669"/>
    <property type="project" value="UniProtKB-KW"/>
</dbReference>
<keyword evidence="8" id="KW-1185">Reference proteome</keyword>
<evidence type="ECO:0000259" key="6">
    <source>
        <dbReference type="Pfam" id="PF04542"/>
    </source>
</evidence>
<evidence type="ECO:0000256" key="2">
    <source>
        <dbReference type="ARBA" id="ARBA00023015"/>
    </source>
</evidence>
<feature type="domain" description="RNA polymerase sigma-70 region 2" evidence="6">
    <location>
        <begin position="38"/>
        <end position="103"/>
    </location>
</feature>
<evidence type="ECO:0000256" key="1">
    <source>
        <dbReference type="ARBA" id="ARBA00010641"/>
    </source>
</evidence>
<dbReference type="InterPro" id="IPR013325">
    <property type="entry name" value="RNA_pol_sigma_r2"/>
</dbReference>
<dbReference type="InterPro" id="IPR014284">
    <property type="entry name" value="RNA_pol_sigma-70_dom"/>
</dbReference>
<dbReference type="Gene3D" id="1.10.1740.10">
    <property type="match status" value="1"/>
</dbReference>
<organism evidence="7 8">
    <name type="scientific">Catellatospora bangladeshensis</name>
    <dbReference type="NCBI Taxonomy" id="310355"/>
    <lineage>
        <taxon>Bacteria</taxon>
        <taxon>Bacillati</taxon>
        <taxon>Actinomycetota</taxon>
        <taxon>Actinomycetes</taxon>
        <taxon>Micromonosporales</taxon>
        <taxon>Micromonosporaceae</taxon>
        <taxon>Catellatospora</taxon>
    </lineage>
</organism>
<sequence>MTAAAGAGTVPAEGRAAVLAGLLEKAREGDRGALDAIVREVNPLLWHVARAQGLDAEPAADVVQTTWLVFVRHLDTIRTPQALLGWLATTTRREAWRLLRQERAGADPDSEVVEHALSPAADVDEQVLTHERDRALWRALQAVSDRCRRLLRVVALVDRPDYDVLAEAMGMPRGSIGPTRGRCLAKVRELLLADPTWSR</sequence>
<accession>A0A8J3NK65</accession>
<dbReference type="Pfam" id="PF04542">
    <property type="entry name" value="Sigma70_r2"/>
    <property type="match status" value="1"/>
</dbReference>
<keyword evidence="4" id="KW-0238">DNA-binding</keyword>
<dbReference type="EMBL" id="BONF01000024">
    <property type="protein sequence ID" value="GIF82723.1"/>
    <property type="molecule type" value="Genomic_DNA"/>
</dbReference>
<dbReference type="SUPFAM" id="SSF88659">
    <property type="entry name" value="Sigma3 and sigma4 domains of RNA polymerase sigma factors"/>
    <property type="match status" value="1"/>
</dbReference>
<dbReference type="PANTHER" id="PTHR43133:SF8">
    <property type="entry name" value="RNA POLYMERASE SIGMA FACTOR HI_1459-RELATED"/>
    <property type="match status" value="1"/>
</dbReference>
<keyword evidence="2" id="KW-0805">Transcription regulation</keyword>
<dbReference type="Proteomes" id="UP000601223">
    <property type="component" value="Unassembled WGS sequence"/>
</dbReference>
<dbReference type="AlphaFoldDB" id="A0A8J3NK65"/>
<evidence type="ECO:0000256" key="5">
    <source>
        <dbReference type="ARBA" id="ARBA00023163"/>
    </source>
</evidence>
<evidence type="ECO:0000256" key="4">
    <source>
        <dbReference type="ARBA" id="ARBA00023125"/>
    </source>
</evidence>
<dbReference type="InterPro" id="IPR007627">
    <property type="entry name" value="RNA_pol_sigma70_r2"/>
</dbReference>
<dbReference type="Gene3D" id="1.10.10.10">
    <property type="entry name" value="Winged helix-like DNA-binding domain superfamily/Winged helix DNA-binding domain"/>
    <property type="match status" value="1"/>
</dbReference>
<dbReference type="InterPro" id="IPR039425">
    <property type="entry name" value="RNA_pol_sigma-70-like"/>
</dbReference>
<dbReference type="PANTHER" id="PTHR43133">
    <property type="entry name" value="RNA POLYMERASE ECF-TYPE SIGMA FACTO"/>
    <property type="match status" value="1"/>
</dbReference>
<name>A0A8J3NK65_9ACTN</name>
<gene>
    <name evidence="7" type="primary">rpoE_6</name>
    <name evidence="7" type="ORF">Cba03nite_40720</name>
</gene>
<dbReference type="RefSeq" id="WP_203748423.1">
    <property type="nucleotide sequence ID" value="NZ_BONF01000024.1"/>
</dbReference>
<evidence type="ECO:0000256" key="3">
    <source>
        <dbReference type="ARBA" id="ARBA00023082"/>
    </source>
</evidence>
<dbReference type="NCBIfam" id="TIGR02937">
    <property type="entry name" value="sigma70-ECF"/>
    <property type="match status" value="1"/>
</dbReference>
<proteinExistence type="inferred from homology"/>
<dbReference type="GO" id="GO:0016987">
    <property type="term" value="F:sigma factor activity"/>
    <property type="evidence" value="ECO:0007669"/>
    <property type="project" value="UniProtKB-KW"/>
</dbReference>
<comment type="caution">
    <text evidence="7">The sequence shown here is derived from an EMBL/GenBank/DDBJ whole genome shotgun (WGS) entry which is preliminary data.</text>
</comment>